<evidence type="ECO:0000313" key="2">
    <source>
        <dbReference type="Proteomes" id="UP000230069"/>
    </source>
</evidence>
<dbReference type="EMBL" id="KZ305028">
    <property type="protein sequence ID" value="PIA50903.1"/>
    <property type="molecule type" value="Genomic_DNA"/>
</dbReference>
<organism evidence="1 2">
    <name type="scientific">Aquilegia coerulea</name>
    <name type="common">Rocky mountain columbine</name>
    <dbReference type="NCBI Taxonomy" id="218851"/>
    <lineage>
        <taxon>Eukaryota</taxon>
        <taxon>Viridiplantae</taxon>
        <taxon>Streptophyta</taxon>
        <taxon>Embryophyta</taxon>
        <taxon>Tracheophyta</taxon>
        <taxon>Spermatophyta</taxon>
        <taxon>Magnoliopsida</taxon>
        <taxon>Ranunculales</taxon>
        <taxon>Ranunculaceae</taxon>
        <taxon>Thalictroideae</taxon>
        <taxon>Aquilegia</taxon>
    </lineage>
</organism>
<dbReference type="AlphaFoldDB" id="A0A2G5E566"/>
<dbReference type="InParanoid" id="A0A2G5E566"/>
<dbReference type="Proteomes" id="UP000230069">
    <property type="component" value="Unassembled WGS sequence"/>
</dbReference>
<protein>
    <submittedName>
        <fullName evidence="1">Uncharacterized protein</fullName>
    </submittedName>
</protein>
<gene>
    <name evidence="1" type="ORF">AQUCO_01100012v1</name>
</gene>
<accession>A0A2G5E566</accession>
<sequence length="203" mass="22260">MAAKRFDFSAIKVDVGEIEVGDCDSSSDSAGDDQVQHVAESFKALKRKRSTEDIEVNFLAGEPRQGDDIVIASAGSQKKIYVIAQTSVQVPGDLPETFNGVYEFDGRSLTVADSAMTNPEVALALMRGSVMPLDKEAVNKLDHRVKLTVVIFGIWWRYVVTLKLMLGFNPPSSAKCKPTLNSHRRVREASGISYQAPSGQRRL</sequence>
<proteinExistence type="predicted"/>
<reference evidence="1 2" key="1">
    <citation type="submission" date="2017-09" db="EMBL/GenBank/DDBJ databases">
        <title>WGS assembly of Aquilegia coerulea Goldsmith.</title>
        <authorList>
            <person name="Hodges S."/>
            <person name="Kramer E."/>
            <person name="Nordborg M."/>
            <person name="Tomkins J."/>
            <person name="Borevitz J."/>
            <person name="Derieg N."/>
            <person name="Yan J."/>
            <person name="Mihaltcheva S."/>
            <person name="Hayes R.D."/>
            <person name="Rokhsar D."/>
        </authorList>
    </citation>
    <scope>NUCLEOTIDE SEQUENCE [LARGE SCALE GENOMIC DNA]</scope>
    <source>
        <strain evidence="2">cv. Goldsmith</strain>
    </source>
</reference>
<name>A0A2G5E566_AQUCA</name>
<evidence type="ECO:0000313" key="1">
    <source>
        <dbReference type="EMBL" id="PIA50903.1"/>
    </source>
</evidence>
<dbReference type="OrthoDB" id="2010472at2759"/>
<keyword evidence="2" id="KW-1185">Reference proteome</keyword>